<feature type="compositionally biased region" description="Basic and acidic residues" evidence="2">
    <location>
        <begin position="7"/>
        <end position="17"/>
    </location>
</feature>
<dbReference type="Proteomes" id="UP001165289">
    <property type="component" value="Unassembled WGS sequence"/>
</dbReference>
<evidence type="ECO:0000259" key="3">
    <source>
        <dbReference type="Pfam" id="PF06047"/>
    </source>
</evidence>
<sequence>MSRRKGSWSEDRTESYLKRRRETRNRIAESKDSSVWGKSPKYSSYISSESDDSVIGAMSIDRAKKYRKSIKGKKRKKEKKLKKKRRPSALDSERIESESQAVSEILFEQKREEQREASPVFGPHHPDTTDATGGPSRMDYGAALLPGEGEAMAQYVAEGKRIPRRGEIGLTSNEIVAYEDVGFVMSGSRHRRMEAVRLRKENQIYNADEGRALLMFNYEERSKREEKLLTEFKEMVQKRVQANQQK</sequence>
<dbReference type="EMBL" id="JAKMXF010000133">
    <property type="protein sequence ID" value="KAI6656799.1"/>
    <property type="molecule type" value="Genomic_DNA"/>
</dbReference>
<comment type="caution">
    <text evidence="4">The sequence shown here is derived from an EMBL/GenBank/DDBJ whole genome shotgun (WGS) entry which is preliminary data.</text>
</comment>
<dbReference type="InterPro" id="IPR040466">
    <property type="entry name" value="NKAP"/>
</dbReference>
<evidence type="ECO:0000313" key="4">
    <source>
        <dbReference type="EMBL" id="KAI6656799.1"/>
    </source>
</evidence>
<reference evidence="4 5" key="1">
    <citation type="journal article" date="2023" name="BMC Biol.">
        <title>The compact genome of the sponge Oopsacas minuta (Hexactinellida) is lacking key metazoan core genes.</title>
        <authorList>
            <person name="Santini S."/>
            <person name="Schenkelaars Q."/>
            <person name="Jourda C."/>
            <person name="Duchesne M."/>
            <person name="Belahbib H."/>
            <person name="Rocher C."/>
            <person name="Selva M."/>
            <person name="Riesgo A."/>
            <person name="Vervoort M."/>
            <person name="Leys S.P."/>
            <person name="Kodjabachian L."/>
            <person name="Le Bivic A."/>
            <person name="Borchiellini C."/>
            <person name="Claverie J.M."/>
            <person name="Renard E."/>
        </authorList>
    </citation>
    <scope>NUCLEOTIDE SEQUENCE [LARGE SCALE GENOMIC DNA]</scope>
    <source>
        <strain evidence="4">SPO-2</strain>
    </source>
</reference>
<name>A0AAV7K831_9METZ</name>
<dbReference type="PANTHER" id="PTHR13087">
    <property type="entry name" value="NF-KAPPA B ACTIVATING PROTEIN"/>
    <property type="match status" value="1"/>
</dbReference>
<dbReference type="InterPro" id="IPR009269">
    <property type="entry name" value="NKAP_C"/>
</dbReference>
<dbReference type="Pfam" id="PF06047">
    <property type="entry name" value="Nkap_C"/>
    <property type="match status" value="1"/>
</dbReference>
<organism evidence="4 5">
    <name type="scientific">Oopsacas minuta</name>
    <dbReference type="NCBI Taxonomy" id="111878"/>
    <lineage>
        <taxon>Eukaryota</taxon>
        <taxon>Metazoa</taxon>
        <taxon>Porifera</taxon>
        <taxon>Hexactinellida</taxon>
        <taxon>Hexasterophora</taxon>
        <taxon>Lyssacinosida</taxon>
        <taxon>Leucopsacidae</taxon>
        <taxon>Oopsacas</taxon>
    </lineage>
</organism>
<gene>
    <name evidence="4" type="ORF">LOD99_16102</name>
</gene>
<feature type="compositionally biased region" description="Basic residues" evidence="2">
    <location>
        <begin position="64"/>
        <end position="87"/>
    </location>
</feature>
<accession>A0AAV7K831</accession>
<dbReference type="GO" id="GO:0010468">
    <property type="term" value="P:regulation of gene expression"/>
    <property type="evidence" value="ECO:0007669"/>
    <property type="project" value="TreeGrafter"/>
</dbReference>
<feature type="region of interest" description="Disordered" evidence="2">
    <location>
        <begin position="1"/>
        <end position="136"/>
    </location>
</feature>
<dbReference type="AlphaFoldDB" id="A0AAV7K831"/>
<evidence type="ECO:0000256" key="1">
    <source>
        <dbReference type="ARBA" id="ARBA00009313"/>
    </source>
</evidence>
<feature type="domain" description="NF-kappa-B-activating protein C-terminal" evidence="3">
    <location>
        <begin position="138"/>
        <end position="238"/>
    </location>
</feature>
<feature type="compositionally biased region" description="Low complexity" evidence="2">
    <location>
        <begin position="38"/>
        <end position="48"/>
    </location>
</feature>
<dbReference type="GO" id="GO:0005634">
    <property type="term" value="C:nucleus"/>
    <property type="evidence" value="ECO:0007669"/>
    <property type="project" value="TreeGrafter"/>
</dbReference>
<feature type="compositionally biased region" description="Basic and acidic residues" evidence="2">
    <location>
        <begin position="107"/>
        <end position="116"/>
    </location>
</feature>
<comment type="similarity">
    <text evidence="1">Belongs to the NKAP family.</text>
</comment>
<protein>
    <submittedName>
        <fullName evidence="4">NF-kappa-B-activating protein-like</fullName>
    </submittedName>
</protein>
<dbReference type="GO" id="GO:0003682">
    <property type="term" value="F:chromatin binding"/>
    <property type="evidence" value="ECO:0007669"/>
    <property type="project" value="InterPro"/>
</dbReference>
<dbReference type="PANTHER" id="PTHR13087:SF0">
    <property type="entry name" value="NFKB ACTIVATING PROTEIN LIKE"/>
    <property type="match status" value="1"/>
</dbReference>
<proteinExistence type="inferred from homology"/>
<keyword evidence="5" id="KW-1185">Reference proteome</keyword>
<evidence type="ECO:0000313" key="5">
    <source>
        <dbReference type="Proteomes" id="UP001165289"/>
    </source>
</evidence>
<evidence type="ECO:0000256" key="2">
    <source>
        <dbReference type="SAM" id="MobiDB-lite"/>
    </source>
</evidence>